<gene>
    <name evidence="3" type="ORF">F3S47_11345</name>
</gene>
<dbReference type="Gene3D" id="3.30.450.20">
    <property type="entry name" value="PAS domain"/>
    <property type="match status" value="1"/>
</dbReference>
<protein>
    <recommendedName>
        <fullName evidence="5">HAMP domain-containing protein</fullName>
    </recommendedName>
</protein>
<accession>A0A5J5GKM5</accession>
<keyword evidence="2" id="KW-1133">Transmembrane helix</keyword>
<organism evidence="3 4">
    <name type="scientific">Histidinibacterium aquaticum</name>
    <dbReference type="NCBI Taxonomy" id="2613962"/>
    <lineage>
        <taxon>Bacteria</taxon>
        <taxon>Pseudomonadati</taxon>
        <taxon>Pseudomonadota</taxon>
        <taxon>Alphaproteobacteria</taxon>
        <taxon>Rhodobacterales</taxon>
        <taxon>Paracoccaceae</taxon>
        <taxon>Histidinibacterium</taxon>
    </lineage>
</organism>
<feature type="transmembrane region" description="Helical" evidence="2">
    <location>
        <begin position="284"/>
        <end position="305"/>
    </location>
</feature>
<dbReference type="Proteomes" id="UP000326554">
    <property type="component" value="Unassembled WGS sequence"/>
</dbReference>
<dbReference type="RefSeq" id="WP_150445378.1">
    <property type="nucleotide sequence ID" value="NZ_VYQE01000003.1"/>
</dbReference>
<keyword evidence="2" id="KW-0812">Transmembrane</keyword>
<keyword evidence="4" id="KW-1185">Reference proteome</keyword>
<evidence type="ECO:0000313" key="4">
    <source>
        <dbReference type="Proteomes" id="UP000326554"/>
    </source>
</evidence>
<sequence length="358" mass="38239">MRVKTPPNLTRIALAGLGLLFLATVFVVLVPLRSQVIAYERTLQAETLTRSGSALRLTVSRAVEREWDSISAVAREIDPEDPRSRQSFVDAAARASQGVAWAGYIGVGGIVEEGSGGQYEGADVSGQSWFRSGLTGGSVSRVQRMGPEGGSANGYVNLSAPVRDDSGEVRGVLVYSLGLNWLRGVMTSAADELQVDMAVVDRTGSLVLSRLGEGPLETRAAEIARLGSPVERLEEGSDGERYLLRAFPEFIVGDMPPFDWSLVVEVPAAPAGAGLGPFLATLQWSGVALLSIVAAAAALFVSVFLRPVIRLAREAERIARGEDLYPTENRSSEESQRLSSALPLIQSRLHGRRPSPAE</sequence>
<keyword evidence="2" id="KW-0472">Membrane</keyword>
<evidence type="ECO:0000256" key="1">
    <source>
        <dbReference type="SAM" id="MobiDB-lite"/>
    </source>
</evidence>
<feature type="compositionally biased region" description="Basic residues" evidence="1">
    <location>
        <begin position="349"/>
        <end position="358"/>
    </location>
</feature>
<name>A0A5J5GKM5_9RHOB</name>
<evidence type="ECO:0000313" key="3">
    <source>
        <dbReference type="EMBL" id="KAA9008094.1"/>
    </source>
</evidence>
<proteinExistence type="predicted"/>
<reference evidence="3 4" key="1">
    <citation type="submission" date="2019-09" db="EMBL/GenBank/DDBJ databases">
        <authorList>
            <person name="Park J.-S."/>
            <person name="Choi H.-J."/>
        </authorList>
    </citation>
    <scope>NUCLEOTIDE SEQUENCE [LARGE SCALE GENOMIC DNA]</scope>
    <source>
        <strain evidence="3 4">176SS1-4</strain>
    </source>
</reference>
<dbReference type="AlphaFoldDB" id="A0A5J5GKM5"/>
<comment type="caution">
    <text evidence="3">The sequence shown here is derived from an EMBL/GenBank/DDBJ whole genome shotgun (WGS) entry which is preliminary data.</text>
</comment>
<dbReference type="EMBL" id="VYQE01000003">
    <property type="protein sequence ID" value="KAA9008094.1"/>
    <property type="molecule type" value="Genomic_DNA"/>
</dbReference>
<evidence type="ECO:0000256" key="2">
    <source>
        <dbReference type="SAM" id="Phobius"/>
    </source>
</evidence>
<evidence type="ECO:0008006" key="5">
    <source>
        <dbReference type="Google" id="ProtNLM"/>
    </source>
</evidence>
<feature type="region of interest" description="Disordered" evidence="1">
    <location>
        <begin position="326"/>
        <end position="358"/>
    </location>
</feature>